<dbReference type="OrthoDB" id="3214991at2759"/>
<accession>A0A0C3EYI0</accession>
<keyword evidence="2" id="KW-1185">Reference proteome</keyword>
<sequence>PLRLDPTTRTNSASNVSQSATATSAALQRSSSISTITSVPSAIWKERWIPTTGPYLDLGLLSLENISDHVYEAATRGRTVEKLEVRALDMAGLVDAFKSILADAAMSGDFTQVLSTERGFYLVSPDDNGTIRSLGEGIEREVIHTLLEQYRQSSGQWFAPREDRHSTLATSYPLAMAQCVPLSRLCNMAILGAAVAMSLVRGVSTIPLDPVLLHFFVHDCDLHSIHPGTATQTHLPFRNHFITHHDLQVSSLHDRDQRAHDALAANMLYRAVVGSEPSNHPELQAFLKGFRLPCRNGFNFAKFIKSLDGGSEMFFNIVWTSHISSFANLESHLRIQPAPVTLQNQLRIAIPDGQTTFESLLILFLKGNGIPCPGLFAEAKIYFNRLVDLSTIEEDGFRSRMFCWAATGSCDREPDASRIMVRFVEDDDPMYGQDAHLRTAMARQGKICFRTCAQRVAIPASYVIKLANSAYTADGPEPSSFDAALGHWLLCEFLDAIGNHTIV</sequence>
<protein>
    <recommendedName>
        <fullName evidence="3">HECT domain-containing protein</fullName>
    </recommendedName>
</protein>
<dbReference type="InParanoid" id="A0A0C3EYI0"/>
<dbReference type="Proteomes" id="UP000054166">
    <property type="component" value="Unassembled WGS sequence"/>
</dbReference>
<reference evidence="1 2" key="1">
    <citation type="submission" date="2014-04" db="EMBL/GenBank/DDBJ databases">
        <authorList>
            <consortium name="DOE Joint Genome Institute"/>
            <person name="Kuo A."/>
            <person name="Tarkka M."/>
            <person name="Buscot F."/>
            <person name="Kohler A."/>
            <person name="Nagy L.G."/>
            <person name="Floudas D."/>
            <person name="Copeland A."/>
            <person name="Barry K.W."/>
            <person name="Cichocki N."/>
            <person name="Veneault-Fourrey C."/>
            <person name="LaButti K."/>
            <person name="Lindquist E.A."/>
            <person name="Lipzen A."/>
            <person name="Lundell T."/>
            <person name="Morin E."/>
            <person name="Murat C."/>
            <person name="Sun H."/>
            <person name="Tunlid A."/>
            <person name="Henrissat B."/>
            <person name="Grigoriev I.V."/>
            <person name="Hibbett D.S."/>
            <person name="Martin F."/>
            <person name="Nordberg H.P."/>
            <person name="Cantor M.N."/>
            <person name="Hua S.X."/>
        </authorList>
    </citation>
    <scope>NUCLEOTIDE SEQUENCE [LARGE SCALE GENOMIC DNA]</scope>
    <source>
        <strain evidence="1 2">F 1598</strain>
    </source>
</reference>
<organism evidence="1 2">
    <name type="scientific">Piloderma croceum (strain F 1598)</name>
    <dbReference type="NCBI Taxonomy" id="765440"/>
    <lineage>
        <taxon>Eukaryota</taxon>
        <taxon>Fungi</taxon>
        <taxon>Dikarya</taxon>
        <taxon>Basidiomycota</taxon>
        <taxon>Agaricomycotina</taxon>
        <taxon>Agaricomycetes</taxon>
        <taxon>Agaricomycetidae</taxon>
        <taxon>Atheliales</taxon>
        <taxon>Atheliaceae</taxon>
        <taxon>Piloderma</taxon>
    </lineage>
</organism>
<feature type="non-terminal residue" evidence="1">
    <location>
        <position position="1"/>
    </location>
</feature>
<dbReference type="AlphaFoldDB" id="A0A0C3EYI0"/>
<evidence type="ECO:0008006" key="3">
    <source>
        <dbReference type="Google" id="ProtNLM"/>
    </source>
</evidence>
<evidence type="ECO:0000313" key="1">
    <source>
        <dbReference type="EMBL" id="KIM77570.1"/>
    </source>
</evidence>
<gene>
    <name evidence="1" type="ORF">PILCRDRAFT_11990</name>
</gene>
<evidence type="ECO:0000313" key="2">
    <source>
        <dbReference type="Proteomes" id="UP000054166"/>
    </source>
</evidence>
<reference evidence="2" key="2">
    <citation type="submission" date="2015-01" db="EMBL/GenBank/DDBJ databases">
        <title>Evolutionary Origins and Diversification of the Mycorrhizal Mutualists.</title>
        <authorList>
            <consortium name="DOE Joint Genome Institute"/>
            <consortium name="Mycorrhizal Genomics Consortium"/>
            <person name="Kohler A."/>
            <person name="Kuo A."/>
            <person name="Nagy L.G."/>
            <person name="Floudas D."/>
            <person name="Copeland A."/>
            <person name="Barry K.W."/>
            <person name="Cichocki N."/>
            <person name="Veneault-Fourrey C."/>
            <person name="LaButti K."/>
            <person name="Lindquist E.A."/>
            <person name="Lipzen A."/>
            <person name="Lundell T."/>
            <person name="Morin E."/>
            <person name="Murat C."/>
            <person name="Riley R."/>
            <person name="Ohm R."/>
            <person name="Sun H."/>
            <person name="Tunlid A."/>
            <person name="Henrissat B."/>
            <person name="Grigoriev I.V."/>
            <person name="Hibbett D.S."/>
            <person name="Martin F."/>
        </authorList>
    </citation>
    <scope>NUCLEOTIDE SEQUENCE [LARGE SCALE GENOMIC DNA]</scope>
    <source>
        <strain evidence="2">F 1598</strain>
    </source>
</reference>
<name>A0A0C3EYI0_PILCF</name>
<proteinExistence type="predicted"/>
<dbReference type="HOGENOM" id="CLU_542456_0_0_1"/>
<dbReference type="EMBL" id="KN833024">
    <property type="protein sequence ID" value="KIM77570.1"/>
    <property type="molecule type" value="Genomic_DNA"/>
</dbReference>